<keyword evidence="2" id="KW-1185">Reference proteome</keyword>
<accession>A0A7W2EIG1</accession>
<dbReference type="Proteomes" id="UP000566711">
    <property type="component" value="Unassembled WGS sequence"/>
</dbReference>
<evidence type="ECO:0000313" key="1">
    <source>
        <dbReference type="EMBL" id="MBA5606387.1"/>
    </source>
</evidence>
<dbReference type="Pfam" id="PF20126">
    <property type="entry name" value="TumE"/>
    <property type="match status" value="1"/>
</dbReference>
<dbReference type="AlphaFoldDB" id="A0A7W2EIG1"/>
<proteinExistence type="predicted"/>
<dbReference type="EMBL" id="JACEZS010000010">
    <property type="protein sequence ID" value="MBA5606387.1"/>
    <property type="molecule type" value="Genomic_DNA"/>
</dbReference>
<protein>
    <recommendedName>
        <fullName evidence="3">DUF3024 domain-containing protein</fullName>
    </recommendedName>
</protein>
<name>A0A7W2EIG1_9BURK</name>
<gene>
    <name evidence="1" type="ORF">H3H36_13600</name>
</gene>
<sequence>MKATLLARTRIVLSADRFAELVLWRLPVPMPGSRHCFQYRLAYIVRGECVLRYDNESGKGDHRHWRGKQFQYAFSSPEQLVADFQQDIVRWNDEDRRS</sequence>
<dbReference type="InterPro" id="IPR045397">
    <property type="entry name" value="TumE-like"/>
</dbReference>
<organism evidence="1 2">
    <name type="scientific">Rugamonas fusca</name>
    <dbReference type="NCBI Taxonomy" id="2758568"/>
    <lineage>
        <taxon>Bacteria</taxon>
        <taxon>Pseudomonadati</taxon>
        <taxon>Pseudomonadota</taxon>
        <taxon>Betaproteobacteria</taxon>
        <taxon>Burkholderiales</taxon>
        <taxon>Oxalobacteraceae</taxon>
        <taxon>Telluria group</taxon>
        <taxon>Rugamonas</taxon>
    </lineage>
</organism>
<evidence type="ECO:0000313" key="2">
    <source>
        <dbReference type="Proteomes" id="UP000566711"/>
    </source>
</evidence>
<evidence type="ECO:0008006" key="3">
    <source>
        <dbReference type="Google" id="ProtNLM"/>
    </source>
</evidence>
<comment type="caution">
    <text evidence="1">The sequence shown here is derived from an EMBL/GenBank/DDBJ whole genome shotgun (WGS) entry which is preliminary data.</text>
</comment>
<reference evidence="1 2" key="1">
    <citation type="submission" date="2020-07" db="EMBL/GenBank/DDBJ databases">
        <title>Novel species isolated from subtropical streams in China.</title>
        <authorList>
            <person name="Lu H."/>
        </authorList>
    </citation>
    <scope>NUCLEOTIDE SEQUENCE [LARGE SCALE GENOMIC DNA]</scope>
    <source>
        <strain evidence="1 2">FT3S</strain>
    </source>
</reference>
<dbReference type="RefSeq" id="WP_182218393.1">
    <property type="nucleotide sequence ID" value="NZ_JACEZS010000010.1"/>
</dbReference>